<keyword evidence="2" id="KW-1185">Reference proteome</keyword>
<name>A0ACC0GNN5_9ERIC</name>
<comment type="caution">
    <text evidence="1">The sequence shown here is derived from an EMBL/GenBank/DDBJ whole genome shotgun (WGS) entry which is preliminary data.</text>
</comment>
<proteinExistence type="predicted"/>
<protein>
    <submittedName>
        <fullName evidence="1">Uncharacterized protein</fullName>
    </submittedName>
</protein>
<dbReference type="EMBL" id="CM045766">
    <property type="protein sequence ID" value="KAI8002098.1"/>
    <property type="molecule type" value="Genomic_DNA"/>
</dbReference>
<dbReference type="Proteomes" id="UP001060215">
    <property type="component" value="Chromosome 9"/>
</dbReference>
<reference evidence="1 2" key="1">
    <citation type="journal article" date="2022" name="Plant J.">
        <title>Chromosome-level genome of Camellia lanceoleosa provides a valuable resource for understanding genome evolution and self-incompatibility.</title>
        <authorList>
            <person name="Gong W."/>
            <person name="Xiao S."/>
            <person name="Wang L."/>
            <person name="Liao Z."/>
            <person name="Chang Y."/>
            <person name="Mo W."/>
            <person name="Hu G."/>
            <person name="Li W."/>
            <person name="Zhao G."/>
            <person name="Zhu H."/>
            <person name="Hu X."/>
            <person name="Ji K."/>
            <person name="Xiang X."/>
            <person name="Song Q."/>
            <person name="Yuan D."/>
            <person name="Jin S."/>
            <person name="Zhang L."/>
        </authorList>
    </citation>
    <scope>NUCLEOTIDE SEQUENCE [LARGE SCALE GENOMIC DNA]</scope>
    <source>
        <strain evidence="1">SQ_2022a</strain>
    </source>
</reference>
<accession>A0ACC0GNN5</accession>
<evidence type="ECO:0000313" key="1">
    <source>
        <dbReference type="EMBL" id="KAI8002098.1"/>
    </source>
</evidence>
<sequence>MVCKKPSLSSSISSTTTKNPRFEEFVVMIWSLKVAVMADCDDDHTDWDGCRKRDITVVVEYDGGDAMRRRREAKEGAMVVLPKPWRRRSTTVAEALMATA</sequence>
<organism evidence="1 2">
    <name type="scientific">Camellia lanceoleosa</name>
    <dbReference type="NCBI Taxonomy" id="1840588"/>
    <lineage>
        <taxon>Eukaryota</taxon>
        <taxon>Viridiplantae</taxon>
        <taxon>Streptophyta</taxon>
        <taxon>Embryophyta</taxon>
        <taxon>Tracheophyta</taxon>
        <taxon>Spermatophyta</taxon>
        <taxon>Magnoliopsida</taxon>
        <taxon>eudicotyledons</taxon>
        <taxon>Gunneridae</taxon>
        <taxon>Pentapetalae</taxon>
        <taxon>asterids</taxon>
        <taxon>Ericales</taxon>
        <taxon>Theaceae</taxon>
        <taxon>Camellia</taxon>
    </lineage>
</organism>
<evidence type="ECO:0000313" key="2">
    <source>
        <dbReference type="Proteomes" id="UP001060215"/>
    </source>
</evidence>
<gene>
    <name evidence="1" type="ORF">LOK49_LG08G01930</name>
</gene>